<name>A0AAV9XE38_9PEZI</name>
<dbReference type="AlphaFoldDB" id="A0AAV9XE38"/>
<evidence type="ECO:0000313" key="3">
    <source>
        <dbReference type="Proteomes" id="UP001365542"/>
    </source>
</evidence>
<comment type="caution">
    <text evidence="2">The sequence shown here is derived from an EMBL/GenBank/DDBJ whole genome shotgun (WGS) entry which is preliminary data.</text>
</comment>
<dbReference type="Proteomes" id="UP001365542">
    <property type="component" value="Unassembled WGS sequence"/>
</dbReference>
<protein>
    <submittedName>
        <fullName evidence="2">Uncharacterized protein</fullName>
    </submittedName>
</protein>
<feature type="compositionally biased region" description="Basic and acidic residues" evidence="1">
    <location>
        <begin position="123"/>
        <end position="134"/>
    </location>
</feature>
<dbReference type="EMBL" id="JAVHJO010000005">
    <property type="protein sequence ID" value="KAK6540370.1"/>
    <property type="molecule type" value="Genomic_DNA"/>
</dbReference>
<gene>
    <name evidence="2" type="ORF">TWF694_009171</name>
</gene>
<organism evidence="2 3">
    <name type="scientific">Orbilia ellipsospora</name>
    <dbReference type="NCBI Taxonomy" id="2528407"/>
    <lineage>
        <taxon>Eukaryota</taxon>
        <taxon>Fungi</taxon>
        <taxon>Dikarya</taxon>
        <taxon>Ascomycota</taxon>
        <taxon>Pezizomycotina</taxon>
        <taxon>Orbiliomycetes</taxon>
        <taxon>Orbiliales</taxon>
        <taxon>Orbiliaceae</taxon>
        <taxon>Orbilia</taxon>
    </lineage>
</organism>
<keyword evidence="3" id="KW-1185">Reference proteome</keyword>
<sequence>MASNQTLQYTGGILSNGAAMRIEPMAPNHNNRNVKVYVFVCEGDDDLGSTIYNLDGTPPEKSFVLKWDGSQYVDFHRVFNSASKDGVDRMARAGFSNHHVEAIKTVSQEFLFEALDTFQEAREAETKKRADEGSCRSNNQADEGSCHPDTSSQRADEGSCRLAPPAQPQPQPPQPQPQPQPQPPKGDCRCTKRKRSASEASDLTDYTVVEKRAKCHANGSPRSSPRALPKRSLANLDFYKVEVLAAARRVIQRAEAEDDLRRRIIESFRGEDPQGIFPSPQRARALAAASLAAAESGGSGEGKD</sequence>
<evidence type="ECO:0000313" key="2">
    <source>
        <dbReference type="EMBL" id="KAK6540370.1"/>
    </source>
</evidence>
<feature type="region of interest" description="Disordered" evidence="1">
    <location>
        <begin position="123"/>
        <end position="203"/>
    </location>
</feature>
<feature type="compositionally biased region" description="Pro residues" evidence="1">
    <location>
        <begin position="165"/>
        <end position="184"/>
    </location>
</feature>
<accession>A0AAV9XE38</accession>
<evidence type="ECO:0000256" key="1">
    <source>
        <dbReference type="SAM" id="MobiDB-lite"/>
    </source>
</evidence>
<reference evidence="2 3" key="1">
    <citation type="submission" date="2019-10" db="EMBL/GenBank/DDBJ databases">
        <authorList>
            <person name="Palmer J.M."/>
        </authorList>
    </citation>
    <scope>NUCLEOTIDE SEQUENCE [LARGE SCALE GENOMIC DNA]</scope>
    <source>
        <strain evidence="2 3">TWF694</strain>
    </source>
</reference>
<proteinExistence type="predicted"/>
<feature type="compositionally biased region" description="Polar residues" evidence="1">
    <location>
        <begin position="135"/>
        <end position="153"/>
    </location>
</feature>